<proteinExistence type="predicted"/>
<dbReference type="SUPFAM" id="SSF56784">
    <property type="entry name" value="HAD-like"/>
    <property type="match status" value="1"/>
</dbReference>
<dbReference type="InterPro" id="IPR051806">
    <property type="entry name" value="HAD-like_SPP"/>
</dbReference>
<accession>A0ABS1FA12</accession>
<dbReference type="Gene3D" id="1.10.150.240">
    <property type="entry name" value="Putative phosphatase, domain 2"/>
    <property type="match status" value="1"/>
</dbReference>
<comment type="caution">
    <text evidence="1">The sequence shown here is derived from an EMBL/GenBank/DDBJ whole genome shotgun (WGS) entry which is preliminary data.</text>
</comment>
<keyword evidence="2" id="KW-1185">Reference proteome</keyword>
<evidence type="ECO:0000313" key="2">
    <source>
        <dbReference type="Proteomes" id="UP000652760"/>
    </source>
</evidence>
<reference evidence="2" key="1">
    <citation type="submission" date="2021-01" db="EMBL/GenBank/DDBJ databases">
        <title>Genome public.</title>
        <authorList>
            <person name="Liu C."/>
            <person name="Sun Q."/>
        </authorList>
    </citation>
    <scope>NUCLEOTIDE SEQUENCE [LARGE SCALE GENOMIC DNA]</scope>
    <source>
        <strain evidence="2">YIM B02556</strain>
    </source>
</reference>
<dbReference type="SFLD" id="SFLDS00003">
    <property type="entry name" value="Haloacid_Dehalogenase"/>
    <property type="match status" value="1"/>
</dbReference>
<dbReference type="SFLD" id="SFLDG01129">
    <property type="entry name" value="C1.5:_HAD__Beta-PGM__Phosphata"/>
    <property type="match status" value="1"/>
</dbReference>
<sequence length="246" mass="25404">MDEVLFDAILFDMDGTVLNSIKAAERIWTAWALRHGIDVEAFLPTIHGVRAVETIRRLALPGIDPEAEAEAITLAEIEDVEGIEEIAGAAGFLAALPAERWAIVTSAPRTLALRRIAAAGLPVPPLLVGAEDVERGKPAPDCFQLAAERLGTTADRCLVVEDSPAGIAAAVSAGASVLVITATHHAAAGAAAVDAGHAAIRDYRDLAVDRLPDGSLSIRPAGESVLPSNASPVGFSYGLPASSARA</sequence>
<dbReference type="Pfam" id="PF00702">
    <property type="entry name" value="Hydrolase"/>
    <property type="match status" value="1"/>
</dbReference>
<dbReference type="EMBL" id="JAENHM010000060">
    <property type="protein sequence ID" value="MBK1840256.1"/>
    <property type="molecule type" value="Genomic_DNA"/>
</dbReference>
<dbReference type="InterPro" id="IPR023198">
    <property type="entry name" value="PGP-like_dom2"/>
</dbReference>
<dbReference type="Gene3D" id="3.40.50.1000">
    <property type="entry name" value="HAD superfamily/HAD-like"/>
    <property type="match status" value="1"/>
</dbReference>
<dbReference type="NCBIfam" id="TIGR01509">
    <property type="entry name" value="HAD-SF-IA-v3"/>
    <property type="match status" value="1"/>
</dbReference>
<gene>
    <name evidence="1" type="ORF">JHL17_22900</name>
</gene>
<dbReference type="InterPro" id="IPR023214">
    <property type="entry name" value="HAD_sf"/>
</dbReference>
<dbReference type="PANTHER" id="PTHR43481:SF4">
    <property type="entry name" value="GLYCEROL-1-PHOSPHATE PHOSPHOHYDROLASE 1-RELATED"/>
    <property type="match status" value="1"/>
</dbReference>
<dbReference type="InterPro" id="IPR036412">
    <property type="entry name" value="HAD-like_sf"/>
</dbReference>
<dbReference type="GO" id="GO:0016787">
    <property type="term" value="F:hydrolase activity"/>
    <property type="evidence" value="ECO:0007669"/>
    <property type="project" value="UniProtKB-KW"/>
</dbReference>
<dbReference type="PANTHER" id="PTHR43481">
    <property type="entry name" value="FRUCTOSE-1-PHOSPHATE PHOSPHATASE"/>
    <property type="match status" value="1"/>
</dbReference>
<dbReference type="InterPro" id="IPR006439">
    <property type="entry name" value="HAD-SF_hydro_IA"/>
</dbReference>
<protein>
    <submittedName>
        <fullName evidence="1">HAD-IA family hydrolase</fullName>
    </submittedName>
</protein>
<dbReference type="RefSeq" id="WP_200196684.1">
    <property type="nucleotide sequence ID" value="NZ_JAENHM010000060.1"/>
</dbReference>
<organism evidence="1 2">
    <name type="scientific">Azospirillum endophyticum</name>
    <dbReference type="NCBI Taxonomy" id="2800326"/>
    <lineage>
        <taxon>Bacteria</taxon>
        <taxon>Pseudomonadati</taxon>
        <taxon>Pseudomonadota</taxon>
        <taxon>Alphaproteobacteria</taxon>
        <taxon>Rhodospirillales</taxon>
        <taxon>Azospirillaceae</taxon>
        <taxon>Azospirillum</taxon>
    </lineage>
</organism>
<keyword evidence="1" id="KW-0378">Hydrolase</keyword>
<dbReference type="Proteomes" id="UP000652760">
    <property type="component" value="Unassembled WGS sequence"/>
</dbReference>
<evidence type="ECO:0000313" key="1">
    <source>
        <dbReference type="EMBL" id="MBK1840256.1"/>
    </source>
</evidence>
<name>A0ABS1FA12_9PROT</name>
<dbReference type="PROSITE" id="PS01228">
    <property type="entry name" value="COF_1"/>
    <property type="match status" value="1"/>
</dbReference>